<gene>
    <name evidence="2" type="ORF">RXV94_04860</name>
</gene>
<sequence>MKVSVLMITYNHEKYISQAIESVLSQKTDFDFELIIANDCSTDDSDGIIKSYLKQNTHIKYYSHQENIGMHLNFKFAFSKATGDYIALCEGDDYWIDDLKLQKQVDFLEAYSNYSLCFTRFNTFNEKTKVLSLDFNQKYFSEIDSKAFIDFDFKKFYKGWHIGNQTLMFRNAFFYIQKTNEFKYFRDAHLIAMLLKEGKGACLNFVGATYRIHDEGIHSSVSKYDGFRIGYETYKEIYLSNPSNQFLKKKYVSWFRNFINANIQEGYLFKAFKMSIQLFIINWSFIEFLKNLKRILTKAIKN</sequence>
<dbReference type="EC" id="2.4.-.-" evidence="2"/>
<evidence type="ECO:0000259" key="1">
    <source>
        <dbReference type="Pfam" id="PF00535"/>
    </source>
</evidence>
<dbReference type="Proteomes" id="UP001268651">
    <property type="component" value="Unassembled WGS sequence"/>
</dbReference>
<dbReference type="Gene3D" id="3.90.550.10">
    <property type="entry name" value="Spore Coat Polysaccharide Biosynthesis Protein SpsA, Chain A"/>
    <property type="match status" value="1"/>
</dbReference>
<dbReference type="InterPro" id="IPR001173">
    <property type="entry name" value="Glyco_trans_2-like"/>
</dbReference>
<dbReference type="RefSeq" id="WP_316661362.1">
    <property type="nucleotide sequence ID" value="NZ_JAWHTF010000002.1"/>
</dbReference>
<name>A0ABU3U502_9FLAO</name>
<dbReference type="SUPFAM" id="SSF53448">
    <property type="entry name" value="Nucleotide-diphospho-sugar transferases"/>
    <property type="match status" value="1"/>
</dbReference>
<reference evidence="2 3" key="1">
    <citation type="submission" date="2023-10" db="EMBL/GenBank/DDBJ databases">
        <title>Marimonas sp. nov. isolated from tidal mud flat.</title>
        <authorList>
            <person name="Jaincy N.J."/>
            <person name="Srinivasan S."/>
            <person name="Lee S.-S."/>
        </authorList>
    </citation>
    <scope>NUCLEOTIDE SEQUENCE [LARGE SCALE GENOMIC DNA]</scope>
    <source>
        <strain evidence="2 3">MJ-SS3</strain>
    </source>
</reference>
<keyword evidence="3" id="KW-1185">Reference proteome</keyword>
<dbReference type="Pfam" id="PF00535">
    <property type="entry name" value="Glycos_transf_2"/>
    <property type="match status" value="1"/>
</dbReference>
<proteinExistence type="predicted"/>
<dbReference type="PANTHER" id="PTHR22916:SF3">
    <property type="entry name" value="UDP-GLCNAC:BETAGAL BETA-1,3-N-ACETYLGLUCOSAMINYLTRANSFERASE-LIKE PROTEIN 1"/>
    <property type="match status" value="1"/>
</dbReference>
<evidence type="ECO:0000313" key="2">
    <source>
        <dbReference type="EMBL" id="MDU8885482.1"/>
    </source>
</evidence>
<dbReference type="InterPro" id="IPR029044">
    <property type="entry name" value="Nucleotide-diphossugar_trans"/>
</dbReference>
<keyword evidence="2" id="KW-0808">Transferase</keyword>
<keyword evidence="2" id="KW-0328">Glycosyltransferase</keyword>
<feature type="domain" description="Glycosyltransferase 2-like" evidence="1">
    <location>
        <begin position="4"/>
        <end position="135"/>
    </location>
</feature>
<evidence type="ECO:0000313" key="3">
    <source>
        <dbReference type="Proteomes" id="UP001268651"/>
    </source>
</evidence>
<accession>A0ABU3U502</accession>
<comment type="caution">
    <text evidence="2">The sequence shown here is derived from an EMBL/GenBank/DDBJ whole genome shotgun (WGS) entry which is preliminary data.</text>
</comment>
<dbReference type="GO" id="GO:0016757">
    <property type="term" value="F:glycosyltransferase activity"/>
    <property type="evidence" value="ECO:0007669"/>
    <property type="project" value="UniProtKB-KW"/>
</dbReference>
<organism evidence="2 3">
    <name type="scientific">Gilvirhabdus luticola</name>
    <dbReference type="NCBI Taxonomy" id="3079858"/>
    <lineage>
        <taxon>Bacteria</taxon>
        <taxon>Pseudomonadati</taxon>
        <taxon>Bacteroidota</taxon>
        <taxon>Flavobacteriia</taxon>
        <taxon>Flavobacteriales</taxon>
        <taxon>Flavobacteriaceae</taxon>
        <taxon>Gilvirhabdus</taxon>
    </lineage>
</organism>
<dbReference type="PANTHER" id="PTHR22916">
    <property type="entry name" value="GLYCOSYLTRANSFERASE"/>
    <property type="match status" value="1"/>
</dbReference>
<dbReference type="EMBL" id="JAWHTF010000002">
    <property type="protein sequence ID" value="MDU8885482.1"/>
    <property type="molecule type" value="Genomic_DNA"/>
</dbReference>
<protein>
    <submittedName>
        <fullName evidence="2">Glycosyltransferase</fullName>
        <ecNumber evidence="2">2.4.-.-</ecNumber>
    </submittedName>
</protein>